<keyword evidence="1" id="KW-1133">Transmembrane helix</keyword>
<reference evidence="2 3" key="1">
    <citation type="journal article" date="2017" name="Nat. Commun.">
        <title>In situ click chemistry generation of cyclooxygenase-2 inhibitors.</title>
        <authorList>
            <person name="Bhardwaj A."/>
            <person name="Kaur J."/>
            <person name="Wuest M."/>
            <person name="Wuest F."/>
        </authorList>
    </citation>
    <scope>NUCLEOTIDE SEQUENCE [LARGE SCALE GENOMIC DNA]</scope>
    <source>
        <strain evidence="2">S2_018_000_R2_106</strain>
    </source>
</reference>
<name>A0A6N4R9I7_BLAVI</name>
<comment type="caution">
    <text evidence="2">The sequence shown here is derived from an EMBL/GenBank/DDBJ whole genome shotgun (WGS) entry which is preliminary data.</text>
</comment>
<dbReference type="EMBL" id="VAFM01000002">
    <property type="protein sequence ID" value="TKW60767.1"/>
    <property type="molecule type" value="Genomic_DNA"/>
</dbReference>
<dbReference type="Proteomes" id="UP000320948">
    <property type="component" value="Unassembled WGS sequence"/>
</dbReference>
<dbReference type="AlphaFoldDB" id="A0A6N4R9I7"/>
<proteinExistence type="predicted"/>
<accession>A0A6N4R9I7</accession>
<keyword evidence="1" id="KW-0812">Transmembrane</keyword>
<organism evidence="2 3">
    <name type="scientific">Blastochloris viridis</name>
    <name type="common">Rhodopseudomonas viridis</name>
    <dbReference type="NCBI Taxonomy" id="1079"/>
    <lineage>
        <taxon>Bacteria</taxon>
        <taxon>Pseudomonadati</taxon>
        <taxon>Pseudomonadota</taxon>
        <taxon>Alphaproteobacteria</taxon>
        <taxon>Hyphomicrobiales</taxon>
        <taxon>Blastochloridaceae</taxon>
        <taxon>Blastochloris</taxon>
    </lineage>
</organism>
<evidence type="ECO:0000256" key="1">
    <source>
        <dbReference type="SAM" id="Phobius"/>
    </source>
</evidence>
<evidence type="ECO:0000313" key="2">
    <source>
        <dbReference type="EMBL" id="TKW60767.1"/>
    </source>
</evidence>
<evidence type="ECO:0000313" key="3">
    <source>
        <dbReference type="Proteomes" id="UP000320948"/>
    </source>
</evidence>
<protein>
    <submittedName>
        <fullName evidence="2">Uncharacterized protein</fullName>
    </submittedName>
</protein>
<sequence length="472" mass="54473">MKNSSDFQHDLFLSIAPNMVVYNHLKEAYSQATSSWDFKGVSEKLVEVLLKKKDDLITLGIASFTPYSEILEKLYKSGNKTVKNAILTNKFALGPLTTHILEENVKEIMDDTDLAVAVLLNESFSGTELEEFMLHEKTFKVVSDKRWLELLEVALNNPNVAPPDSFKYGPDDGWGHYTDRLPHRALTKLLLTLPLEKNLRLVKQIIYKIKELDSLAIPQKDEDRTKFKTKYTDFPVLEALLERWPQGKDWDALKTELVGKGQYHDQDVVDFVANNHDVTIRCGYYYFFRPLKASEIRACYKKDGEKFLRAAVNNPTLYNAYQGKPTERALALYKLIQEHIETESEEYQPTIQEEWNWAAISHYRRNPNNFINPDGDWEDDHSVASENHKSSSFGDILEELTSTTASLRENSSDVQVKINDLQAQILREMAQLIFKMQSNNQDSLKSLVERNYKLTKWVGFGLAVFVGWFFFK</sequence>
<feature type="transmembrane region" description="Helical" evidence="1">
    <location>
        <begin position="454"/>
        <end position="471"/>
    </location>
</feature>
<keyword evidence="1" id="KW-0472">Membrane</keyword>
<gene>
    <name evidence="2" type="ORF">DI628_07700</name>
</gene>